<evidence type="ECO:0000313" key="2">
    <source>
        <dbReference type="EMBL" id="CAA9285360.1"/>
    </source>
</evidence>
<proteinExistence type="predicted"/>
<dbReference type="AlphaFoldDB" id="A0A6J4JR58"/>
<gene>
    <name evidence="2" type="ORF">AVDCRST_MAG56-4079</name>
</gene>
<protein>
    <submittedName>
        <fullName evidence="2">Uncharacterized protein</fullName>
    </submittedName>
</protein>
<feature type="non-terminal residue" evidence="2">
    <location>
        <position position="75"/>
    </location>
</feature>
<name>A0A6J4JR58_9SPHI</name>
<reference evidence="2" key="1">
    <citation type="submission" date="2020-02" db="EMBL/GenBank/DDBJ databases">
        <authorList>
            <person name="Meier V. D."/>
        </authorList>
    </citation>
    <scope>NUCLEOTIDE SEQUENCE</scope>
    <source>
        <strain evidence="2">AVDCRST_MAG56</strain>
    </source>
</reference>
<evidence type="ECO:0000256" key="1">
    <source>
        <dbReference type="SAM" id="MobiDB-lite"/>
    </source>
</evidence>
<sequence>AQSPQKRPGHQQHPGGGHHRVGLRRTDAGGVRVGRQQFHHQGHELRQILAYHCGGGALLAAGQRPAQLPQTQNAV</sequence>
<feature type="region of interest" description="Disordered" evidence="1">
    <location>
        <begin position="1"/>
        <end position="28"/>
    </location>
</feature>
<feature type="non-terminal residue" evidence="2">
    <location>
        <position position="1"/>
    </location>
</feature>
<organism evidence="2">
    <name type="scientific">uncultured Cytophagales bacterium</name>
    <dbReference type="NCBI Taxonomy" id="158755"/>
    <lineage>
        <taxon>Bacteria</taxon>
        <taxon>Pseudomonadati</taxon>
        <taxon>Bacteroidota</taxon>
        <taxon>Sphingobacteriia</taxon>
        <taxon>Sphingobacteriales</taxon>
        <taxon>environmental samples</taxon>
    </lineage>
</organism>
<accession>A0A6J4JR58</accession>
<dbReference type="EMBL" id="CADCTQ010000343">
    <property type="protein sequence ID" value="CAA9285360.1"/>
    <property type="molecule type" value="Genomic_DNA"/>
</dbReference>